<proteinExistence type="predicted"/>
<organism evidence="1 2">
    <name type="scientific">Pistacia atlantica</name>
    <dbReference type="NCBI Taxonomy" id="434234"/>
    <lineage>
        <taxon>Eukaryota</taxon>
        <taxon>Viridiplantae</taxon>
        <taxon>Streptophyta</taxon>
        <taxon>Embryophyta</taxon>
        <taxon>Tracheophyta</taxon>
        <taxon>Spermatophyta</taxon>
        <taxon>Magnoliopsida</taxon>
        <taxon>eudicotyledons</taxon>
        <taxon>Gunneridae</taxon>
        <taxon>Pentapetalae</taxon>
        <taxon>rosids</taxon>
        <taxon>malvids</taxon>
        <taxon>Sapindales</taxon>
        <taxon>Anacardiaceae</taxon>
        <taxon>Pistacia</taxon>
    </lineage>
</organism>
<dbReference type="EMBL" id="CM047906">
    <property type="protein sequence ID" value="KAJ0087332.1"/>
    <property type="molecule type" value="Genomic_DNA"/>
</dbReference>
<gene>
    <name evidence="1" type="ORF">Patl1_06870</name>
</gene>
<name>A0ACC1AKX3_9ROSI</name>
<protein>
    <submittedName>
        <fullName evidence="1">Uncharacterized protein</fullName>
    </submittedName>
</protein>
<sequence>MVHAIFEDLDIVIVGGGICGLATALALHRKGMKSVVLEKSETLRASGGAIAIQPNGWRALDELGVASKLRSNGIRLERMHEIYLNGGKPREKFVDYSNIGEIRWVKRSDLIESLAQDLPLGTVQVGCQIFAVKIDANTSFPTLQLNDGTIIRAKKLHPSSGVRGFTYFPNGHGFAPELLRTIRDKTMAGVAPVNDNLLFWFVNHQYNYQDSKMVEDPKMIKQMVLETIKGFPQKTIDVIQNCDISSPSFNRLRYRAPWDILLGQYRRGTVTVAGDSMHAMTPFIGQGGSASIEDAGLSLARCMARKFQANYNNDHKDFKSKKMIEEAIDEYVNERRMRLVKLALQSYLSGTLVDTPYMLVKLIMLVLLSAFFRDKYAHVRYNCGNL</sequence>
<evidence type="ECO:0000313" key="2">
    <source>
        <dbReference type="Proteomes" id="UP001164250"/>
    </source>
</evidence>
<accession>A0ACC1AKX3</accession>
<evidence type="ECO:0000313" key="1">
    <source>
        <dbReference type="EMBL" id="KAJ0087332.1"/>
    </source>
</evidence>
<keyword evidence="2" id="KW-1185">Reference proteome</keyword>
<dbReference type="Proteomes" id="UP001164250">
    <property type="component" value="Chromosome 10"/>
</dbReference>
<comment type="caution">
    <text evidence="1">The sequence shown here is derived from an EMBL/GenBank/DDBJ whole genome shotgun (WGS) entry which is preliminary data.</text>
</comment>
<reference evidence="2" key="1">
    <citation type="journal article" date="2023" name="G3 (Bethesda)">
        <title>Genome assembly and association tests identify interacting loci associated with vigor, precocity, and sex in interspecific pistachio rootstocks.</title>
        <authorList>
            <person name="Palmer W."/>
            <person name="Jacygrad E."/>
            <person name="Sagayaradj S."/>
            <person name="Cavanaugh K."/>
            <person name="Han R."/>
            <person name="Bertier L."/>
            <person name="Beede B."/>
            <person name="Kafkas S."/>
            <person name="Golino D."/>
            <person name="Preece J."/>
            <person name="Michelmore R."/>
        </authorList>
    </citation>
    <scope>NUCLEOTIDE SEQUENCE [LARGE SCALE GENOMIC DNA]</scope>
</reference>